<dbReference type="PATRIC" id="fig|1429439.4.peg.6000"/>
<dbReference type="GO" id="GO:0000976">
    <property type="term" value="F:transcription cis-regulatory region binding"/>
    <property type="evidence" value="ECO:0007669"/>
    <property type="project" value="TreeGrafter"/>
</dbReference>
<dbReference type="FunFam" id="1.10.10.10:FF:000001">
    <property type="entry name" value="LysR family transcriptional regulator"/>
    <property type="match status" value="1"/>
</dbReference>
<feature type="domain" description="HTH lysR-type" evidence="5">
    <location>
        <begin position="1"/>
        <end position="56"/>
    </location>
</feature>
<dbReference type="SUPFAM" id="SSF53850">
    <property type="entry name" value="Periplasmic binding protein-like II"/>
    <property type="match status" value="1"/>
</dbReference>
<dbReference type="PANTHER" id="PTHR30126:SF40">
    <property type="entry name" value="HTH-TYPE TRANSCRIPTIONAL REGULATOR GLTR"/>
    <property type="match status" value="1"/>
</dbReference>
<keyword evidence="7" id="KW-1185">Reference proteome</keyword>
<organism evidence="6 7">
    <name type="scientific">Candidatus Entotheonella gemina</name>
    <dbReference type="NCBI Taxonomy" id="1429439"/>
    <lineage>
        <taxon>Bacteria</taxon>
        <taxon>Pseudomonadati</taxon>
        <taxon>Nitrospinota/Tectimicrobiota group</taxon>
        <taxon>Candidatus Tectimicrobiota</taxon>
        <taxon>Candidatus Entotheonellia</taxon>
        <taxon>Candidatus Entotheonellales</taxon>
        <taxon>Candidatus Entotheonellaceae</taxon>
        <taxon>Candidatus Entotheonella</taxon>
    </lineage>
</organism>
<dbReference type="PROSITE" id="PS50931">
    <property type="entry name" value="HTH_LYSR"/>
    <property type="match status" value="1"/>
</dbReference>
<dbReference type="InterPro" id="IPR036390">
    <property type="entry name" value="WH_DNA-bd_sf"/>
</dbReference>
<evidence type="ECO:0000256" key="2">
    <source>
        <dbReference type="ARBA" id="ARBA00023015"/>
    </source>
</evidence>
<dbReference type="GO" id="GO:0003700">
    <property type="term" value="F:DNA-binding transcription factor activity"/>
    <property type="evidence" value="ECO:0007669"/>
    <property type="project" value="InterPro"/>
</dbReference>
<dbReference type="CDD" id="cd05466">
    <property type="entry name" value="PBP2_LTTR_substrate"/>
    <property type="match status" value="1"/>
</dbReference>
<evidence type="ECO:0000313" key="6">
    <source>
        <dbReference type="EMBL" id="ETX02473.1"/>
    </source>
</evidence>
<keyword evidence="3" id="KW-0238">DNA-binding</keyword>
<evidence type="ECO:0000256" key="4">
    <source>
        <dbReference type="ARBA" id="ARBA00023163"/>
    </source>
</evidence>
<dbReference type="Proteomes" id="UP000019140">
    <property type="component" value="Unassembled WGS sequence"/>
</dbReference>
<dbReference type="Pfam" id="PF00126">
    <property type="entry name" value="HTH_1"/>
    <property type="match status" value="1"/>
</dbReference>
<dbReference type="EMBL" id="AZHX01001526">
    <property type="protein sequence ID" value="ETX02473.1"/>
    <property type="molecule type" value="Genomic_DNA"/>
</dbReference>
<proteinExistence type="inferred from homology"/>
<dbReference type="Gene3D" id="3.40.190.290">
    <property type="match status" value="1"/>
</dbReference>
<keyword evidence="2" id="KW-0805">Transcription regulation</keyword>
<dbReference type="HOGENOM" id="CLU_039613_6_1_7"/>
<dbReference type="InterPro" id="IPR005119">
    <property type="entry name" value="LysR_subst-bd"/>
</dbReference>
<evidence type="ECO:0000313" key="7">
    <source>
        <dbReference type="Proteomes" id="UP000019140"/>
    </source>
</evidence>
<comment type="caution">
    <text evidence="6">The sequence shown here is derived from an EMBL/GenBank/DDBJ whole genome shotgun (WGS) entry which is preliminary data.</text>
</comment>
<dbReference type="InterPro" id="IPR000847">
    <property type="entry name" value="LysR_HTH_N"/>
</dbReference>
<evidence type="ECO:0000256" key="3">
    <source>
        <dbReference type="ARBA" id="ARBA00023125"/>
    </source>
</evidence>
<evidence type="ECO:0000256" key="1">
    <source>
        <dbReference type="ARBA" id="ARBA00009437"/>
    </source>
</evidence>
<dbReference type="AlphaFoldDB" id="W4LX45"/>
<dbReference type="InterPro" id="IPR036388">
    <property type="entry name" value="WH-like_DNA-bd_sf"/>
</dbReference>
<dbReference type="Gene3D" id="1.10.10.10">
    <property type="entry name" value="Winged helix-like DNA-binding domain superfamily/Winged helix DNA-binding domain"/>
    <property type="match status" value="1"/>
</dbReference>
<dbReference type="PANTHER" id="PTHR30126">
    <property type="entry name" value="HTH-TYPE TRANSCRIPTIONAL REGULATOR"/>
    <property type="match status" value="1"/>
</dbReference>
<comment type="similarity">
    <text evidence="1">Belongs to the LysR transcriptional regulatory family.</text>
</comment>
<sequence length="292" mass="31389">MQHLRTFVAVAEAGSVTGAAKRLFLSPPAVSAHIQKLEDELQVPLFVRTSQGMEVTAQGQVLRAKAEQALQAAQNVVRQAVELQSQLHGRLTFGINASPQVLRLAPILERLYAEHPSVDLALVHSATGKILESLRSDALDIGYVFGPVADPALMAHRLGVVDLVIAVPQRFASQVPEANWAAMAKLPWLYSDGYCPFQDMIDARFAAYGLRAPSVVETNDEATKCDLVRAGIGLALLDREEANTLAAAGAAVIWEPEPMRCGLSLVYAAQRAADPLIQAVAASVCHIWLSRG</sequence>
<keyword evidence="4" id="KW-0804">Transcription</keyword>
<evidence type="ECO:0000259" key="5">
    <source>
        <dbReference type="PROSITE" id="PS50931"/>
    </source>
</evidence>
<reference evidence="6 7" key="1">
    <citation type="journal article" date="2014" name="Nature">
        <title>An environmental bacterial taxon with a large and distinct metabolic repertoire.</title>
        <authorList>
            <person name="Wilson M.C."/>
            <person name="Mori T."/>
            <person name="Ruckert C."/>
            <person name="Uria A.R."/>
            <person name="Helf M.J."/>
            <person name="Takada K."/>
            <person name="Gernert C."/>
            <person name="Steffens U.A."/>
            <person name="Heycke N."/>
            <person name="Schmitt S."/>
            <person name="Rinke C."/>
            <person name="Helfrich E.J."/>
            <person name="Brachmann A.O."/>
            <person name="Gurgui C."/>
            <person name="Wakimoto T."/>
            <person name="Kracht M."/>
            <person name="Crusemann M."/>
            <person name="Hentschel U."/>
            <person name="Abe I."/>
            <person name="Matsunaga S."/>
            <person name="Kalinowski J."/>
            <person name="Takeyama H."/>
            <person name="Piel J."/>
        </authorList>
    </citation>
    <scope>NUCLEOTIDE SEQUENCE [LARGE SCALE GENOMIC DNA]</scope>
    <source>
        <strain evidence="7">TSY2</strain>
    </source>
</reference>
<name>W4LX45_9BACT</name>
<dbReference type="Pfam" id="PF03466">
    <property type="entry name" value="LysR_substrate"/>
    <property type="match status" value="1"/>
</dbReference>
<protein>
    <recommendedName>
        <fullName evidence="5">HTH lysR-type domain-containing protein</fullName>
    </recommendedName>
</protein>
<accession>W4LX45</accession>
<dbReference type="SUPFAM" id="SSF46785">
    <property type="entry name" value="Winged helix' DNA-binding domain"/>
    <property type="match status" value="1"/>
</dbReference>
<gene>
    <name evidence="6" type="ORF">ETSY2_35510</name>
</gene>
<dbReference type="PRINTS" id="PR00039">
    <property type="entry name" value="HTHLYSR"/>
</dbReference>